<keyword evidence="4" id="KW-1185">Reference proteome</keyword>
<comment type="similarity">
    <text evidence="1">Belongs to the short-chain dehydrogenases/reductases (SDR) family.</text>
</comment>
<dbReference type="Gene3D" id="3.40.50.720">
    <property type="entry name" value="NAD(P)-binding Rossmann-like Domain"/>
    <property type="match status" value="1"/>
</dbReference>
<dbReference type="PANTHER" id="PTHR24320">
    <property type="entry name" value="RETINOL DEHYDROGENASE"/>
    <property type="match status" value="1"/>
</dbReference>
<gene>
    <name evidence="3" type="ORF">OXX778_LOCUS22304</name>
</gene>
<accession>A0A814R1N1</accession>
<feature type="non-terminal residue" evidence="3">
    <location>
        <position position="1"/>
    </location>
</feature>
<dbReference type="EMBL" id="CAJNOC010009285">
    <property type="protein sequence ID" value="CAF1127091.1"/>
    <property type="molecule type" value="Genomic_DNA"/>
</dbReference>
<dbReference type="PANTHER" id="PTHR24320:SF272">
    <property type="entry name" value="NAD(P)-BINDING ROSSMANN-FOLD SUPERFAMILY PROTEIN"/>
    <property type="match status" value="1"/>
</dbReference>
<proteinExistence type="inferred from homology"/>
<dbReference type="GO" id="GO:0016491">
    <property type="term" value="F:oxidoreductase activity"/>
    <property type="evidence" value="ECO:0007669"/>
    <property type="project" value="UniProtKB-KW"/>
</dbReference>
<reference evidence="3" key="1">
    <citation type="submission" date="2021-02" db="EMBL/GenBank/DDBJ databases">
        <authorList>
            <person name="Nowell W R."/>
        </authorList>
    </citation>
    <scope>NUCLEOTIDE SEQUENCE</scope>
    <source>
        <strain evidence="3">Ploen Becks lab</strain>
    </source>
</reference>
<dbReference type="Proteomes" id="UP000663879">
    <property type="component" value="Unassembled WGS sequence"/>
</dbReference>
<evidence type="ECO:0000256" key="2">
    <source>
        <dbReference type="ARBA" id="ARBA00023002"/>
    </source>
</evidence>
<name>A0A814R1N1_9BILA</name>
<organism evidence="3 4">
    <name type="scientific">Brachionus calyciflorus</name>
    <dbReference type="NCBI Taxonomy" id="104777"/>
    <lineage>
        <taxon>Eukaryota</taxon>
        <taxon>Metazoa</taxon>
        <taxon>Spiralia</taxon>
        <taxon>Gnathifera</taxon>
        <taxon>Rotifera</taxon>
        <taxon>Eurotatoria</taxon>
        <taxon>Monogononta</taxon>
        <taxon>Pseudotrocha</taxon>
        <taxon>Ploima</taxon>
        <taxon>Brachionidae</taxon>
        <taxon>Brachionus</taxon>
    </lineage>
</organism>
<evidence type="ECO:0000313" key="3">
    <source>
        <dbReference type="EMBL" id="CAF1127091.1"/>
    </source>
</evidence>
<comment type="caution">
    <text evidence="3">The sequence shown here is derived from an EMBL/GenBank/DDBJ whole genome shotgun (WGS) entry which is preliminary data.</text>
</comment>
<dbReference type="AlphaFoldDB" id="A0A814R1N1"/>
<evidence type="ECO:0000313" key="4">
    <source>
        <dbReference type="Proteomes" id="UP000663879"/>
    </source>
</evidence>
<sequence length="115" mass="13048">QGIFSNGVHPGEIITDLQRHMSDEDKLKFDLIDKDGNVNPRFKSVEQGASTSIWAAVSEELEGKGGMYFEDCGYSELRQNFEEALKTRNGHLSYLIDEQKALELWNLSLELVKNL</sequence>
<dbReference type="SUPFAM" id="SSF51735">
    <property type="entry name" value="NAD(P)-binding Rossmann-fold domains"/>
    <property type="match status" value="1"/>
</dbReference>
<keyword evidence="2" id="KW-0560">Oxidoreductase</keyword>
<dbReference type="InterPro" id="IPR036291">
    <property type="entry name" value="NAD(P)-bd_dom_sf"/>
</dbReference>
<dbReference type="OrthoDB" id="9989144at2759"/>
<protein>
    <submittedName>
        <fullName evidence="3">Uncharacterized protein</fullName>
    </submittedName>
</protein>
<evidence type="ECO:0000256" key="1">
    <source>
        <dbReference type="ARBA" id="ARBA00006484"/>
    </source>
</evidence>